<accession>A0A5N6JW80</accession>
<dbReference type="PANTHER" id="PTHR23003">
    <property type="entry name" value="RNA RECOGNITION MOTIF RRM DOMAIN CONTAINING PROTEIN"/>
    <property type="match status" value="1"/>
</dbReference>
<evidence type="ECO:0000313" key="6">
    <source>
        <dbReference type="Proteomes" id="UP000326757"/>
    </source>
</evidence>
<dbReference type="PROSITE" id="PS50102">
    <property type="entry name" value="RRM"/>
    <property type="match status" value="2"/>
</dbReference>
<dbReference type="InterPro" id="IPR000504">
    <property type="entry name" value="RRM_dom"/>
</dbReference>
<dbReference type="EMBL" id="VIGI01000012">
    <property type="protein sequence ID" value="KAB8293188.1"/>
    <property type="molecule type" value="Genomic_DNA"/>
</dbReference>
<feature type="domain" description="RRM" evidence="4">
    <location>
        <begin position="231"/>
        <end position="310"/>
    </location>
</feature>
<dbReference type="AlphaFoldDB" id="A0A5N6JW80"/>
<gene>
    <name evidence="5" type="ORF">EYC80_007530</name>
</gene>
<dbReference type="Proteomes" id="UP000326757">
    <property type="component" value="Unassembled WGS sequence"/>
</dbReference>
<feature type="region of interest" description="Disordered" evidence="3">
    <location>
        <begin position="129"/>
        <end position="205"/>
    </location>
</feature>
<keyword evidence="1 2" id="KW-0694">RNA-binding</keyword>
<proteinExistence type="predicted"/>
<evidence type="ECO:0000256" key="1">
    <source>
        <dbReference type="ARBA" id="ARBA00022884"/>
    </source>
</evidence>
<dbReference type="Pfam" id="PF00076">
    <property type="entry name" value="RRM_1"/>
    <property type="match status" value="2"/>
</dbReference>
<dbReference type="SMART" id="SM00360">
    <property type="entry name" value="RRM"/>
    <property type="match status" value="2"/>
</dbReference>
<feature type="compositionally biased region" description="Basic and acidic residues" evidence="3">
    <location>
        <begin position="33"/>
        <end position="42"/>
    </location>
</feature>
<feature type="domain" description="RRM" evidence="4">
    <location>
        <begin position="357"/>
        <end position="437"/>
    </location>
</feature>
<dbReference type="GO" id="GO:0003729">
    <property type="term" value="F:mRNA binding"/>
    <property type="evidence" value="ECO:0007669"/>
    <property type="project" value="TreeGrafter"/>
</dbReference>
<feature type="region of interest" description="Disordered" evidence="3">
    <location>
        <begin position="29"/>
        <end position="52"/>
    </location>
</feature>
<dbReference type="Gene3D" id="3.30.70.330">
    <property type="match status" value="2"/>
</dbReference>
<reference evidence="5 6" key="1">
    <citation type="submission" date="2019-06" db="EMBL/GenBank/DDBJ databases">
        <title>Genome Sequence of the Brown Rot Fungal Pathogen Monilinia laxa.</title>
        <authorList>
            <person name="De Miccolis Angelini R.M."/>
            <person name="Landi L."/>
            <person name="Abate D."/>
            <person name="Pollastro S."/>
            <person name="Romanazzi G."/>
            <person name="Faretra F."/>
        </authorList>
    </citation>
    <scope>NUCLEOTIDE SEQUENCE [LARGE SCALE GENOMIC DNA]</scope>
    <source>
        <strain evidence="5 6">Mlax316</strain>
    </source>
</reference>
<keyword evidence="6" id="KW-1185">Reference proteome</keyword>
<dbReference type="OrthoDB" id="1049195at2759"/>
<dbReference type="GO" id="GO:0005737">
    <property type="term" value="C:cytoplasm"/>
    <property type="evidence" value="ECO:0007669"/>
    <property type="project" value="TreeGrafter"/>
</dbReference>
<organism evidence="5 6">
    <name type="scientific">Monilinia laxa</name>
    <name type="common">Brown rot fungus</name>
    <name type="synonym">Sclerotinia laxa</name>
    <dbReference type="NCBI Taxonomy" id="61186"/>
    <lineage>
        <taxon>Eukaryota</taxon>
        <taxon>Fungi</taxon>
        <taxon>Dikarya</taxon>
        <taxon>Ascomycota</taxon>
        <taxon>Pezizomycotina</taxon>
        <taxon>Leotiomycetes</taxon>
        <taxon>Helotiales</taxon>
        <taxon>Sclerotiniaceae</taxon>
        <taxon>Monilinia</taxon>
    </lineage>
</organism>
<feature type="compositionally biased region" description="Gly residues" evidence="3">
    <location>
        <begin position="191"/>
        <end position="201"/>
    </location>
</feature>
<evidence type="ECO:0000256" key="3">
    <source>
        <dbReference type="SAM" id="MobiDB-lite"/>
    </source>
</evidence>
<evidence type="ECO:0000256" key="2">
    <source>
        <dbReference type="PROSITE-ProRule" id="PRU00176"/>
    </source>
</evidence>
<evidence type="ECO:0000259" key="4">
    <source>
        <dbReference type="PROSITE" id="PS50102"/>
    </source>
</evidence>
<dbReference type="SUPFAM" id="SSF54928">
    <property type="entry name" value="RNA-binding domain, RBD"/>
    <property type="match status" value="2"/>
</dbReference>
<dbReference type="InterPro" id="IPR035979">
    <property type="entry name" value="RBD_domain_sf"/>
</dbReference>
<dbReference type="InterPro" id="IPR050374">
    <property type="entry name" value="RRT5_SRSF_SR"/>
</dbReference>
<dbReference type="FunFam" id="3.30.70.330:FF:000232">
    <property type="entry name" value="RNA-binding domain-containing protein"/>
    <property type="match status" value="1"/>
</dbReference>
<dbReference type="FunFam" id="3.30.70.330:FF:000145">
    <property type="entry name" value="Putative RNP domain-containing protein"/>
    <property type="match status" value="1"/>
</dbReference>
<feature type="compositionally biased region" description="Basic residues" evidence="3">
    <location>
        <begin position="146"/>
        <end position="170"/>
    </location>
</feature>
<protein>
    <recommendedName>
        <fullName evidence="4">RRM domain-containing protein</fullName>
    </recommendedName>
</protein>
<feature type="compositionally biased region" description="Basic and acidic residues" evidence="3">
    <location>
        <begin position="135"/>
        <end position="145"/>
    </location>
</feature>
<dbReference type="GO" id="GO:0005634">
    <property type="term" value="C:nucleus"/>
    <property type="evidence" value="ECO:0007669"/>
    <property type="project" value="TreeGrafter"/>
</dbReference>
<dbReference type="PANTHER" id="PTHR23003:SF3">
    <property type="entry name" value="FI21236P1-RELATED"/>
    <property type="match status" value="1"/>
</dbReference>
<evidence type="ECO:0000313" key="5">
    <source>
        <dbReference type="EMBL" id="KAB8293188.1"/>
    </source>
</evidence>
<comment type="caution">
    <text evidence="5">The sequence shown here is derived from an EMBL/GenBank/DDBJ whole genome shotgun (WGS) entry which is preliminary data.</text>
</comment>
<name>A0A5N6JW80_MONLA</name>
<dbReference type="GO" id="GO:1990904">
    <property type="term" value="C:ribonucleoprotein complex"/>
    <property type="evidence" value="ECO:0007669"/>
    <property type="project" value="TreeGrafter"/>
</dbReference>
<sequence length="595" mass="63832">MAMGMGMGMDMGMDMGVGIRTTHGTPSFFSRTTSKEKSDPCESHLVGQRKAPESRREIKQRFLLLVIGPKQQEEKKKKKKQTLCNCALVIALLPYGSQEPYQIFFTKLHWFTLFTDFDQLNVTFNSPLLNTMADDSYRPQRERSRSPRRQRSRSPGRTQRRRSYSPRSRSRSRDEHRRNDRRSRSPMSGAAGVGGSGGSAYGGQPHRTYEERAAAREQMMSSLRESSQQDRRVYVGNLSYDVKWHHLKDFMRSAGEVLFADVLLLPNGMSKVGAYTIVEYATREQAQQAVNTLSNQNLMGRLVYVREDREAEPRFTGTPAGGRGGYEGNGPPGGRGGFGGGFGGGMGPGGGAGGGGRQIYVSNLPYTVGWQDLKDLFRGAARNGAVVRADVHVGPDGRPKGSGIVAFESPDDARNAIQQFNGYDWQGRPLEVREDRFAGAQGFGGPRGGFGGGRGGFGGGFGGRGGFGGGRGGFGGGFGGGRGGFGGGYAGGAGGFDGGAGAPAAAPNPFTDYATAGTERSEIIFVRNFSFHGPLAMRILLSYSPPLAKSSKPRSNMSLMDDPVVPVSLGSTLSRTPIPLSRNSPAINTEAVLLA</sequence>
<dbReference type="InterPro" id="IPR012677">
    <property type="entry name" value="Nucleotide-bd_a/b_plait_sf"/>
</dbReference>